<dbReference type="Pfam" id="PF00483">
    <property type="entry name" value="NTP_transferase"/>
    <property type="match status" value="1"/>
</dbReference>
<dbReference type="Proteomes" id="UP001145087">
    <property type="component" value="Unassembled WGS sequence"/>
</dbReference>
<proteinExistence type="predicted"/>
<gene>
    <name evidence="2" type="ORF">OU798_07150</name>
</gene>
<name>A0A9X3FCK7_9BACT</name>
<comment type="caution">
    <text evidence="2">The sequence shown here is derived from an EMBL/GenBank/DDBJ whole genome shotgun (WGS) entry which is preliminary data.</text>
</comment>
<reference evidence="2" key="1">
    <citation type="submission" date="2022-11" db="EMBL/GenBank/DDBJ databases">
        <title>Marilongibacter aestuarii gen. nov., sp. nov., isolated from tidal flat sediment.</title>
        <authorList>
            <person name="Jiayan W."/>
        </authorList>
    </citation>
    <scope>NUCLEOTIDE SEQUENCE</scope>
    <source>
        <strain evidence="2">Z1-6</strain>
    </source>
</reference>
<evidence type="ECO:0000313" key="3">
    <source>
        <dbReference type="Proteomes" id="UP001145087"/>
    </source>
</evidence>
<evidence type="ECO:0000259" key="1">
    <source>
        <dbReference type="Pfam" id="PF00483"/>
    </source>
</evidence>
<dbReference type="InterPro" id="IPR029044">
    <property type="entry name" value="Nucleotide-diphossugar_trans"/>
</dbReference>
<dbReference type="RefSeq" id="WP_343332447.1">
    <property type="nucleotide sequence ID" value="NZ_JAPOHD010000013.1"/>
</dbReference>
<sequence length="300" mass="33493">MKPTLLILAAGMGSRFGGLKQVEPVGPCGEAIIDYTIYDAIRAGFGKVVFIIRESFADAFKEKFESKLAGKIDIEYVYQELDNLPKGFTLPEGREKPWGTAHAILVAKDAVKEPFCALNADDFYGKNSYQVLADFLTTSKDDSEFSMVGYQLKNTLSDFGSVSRGICDVNNNQQLVKIVETTKIFKKGEAAISVEEDGTETPMTGNESASMNMWGFKPSIFETLETKFIDFLKTEIDLPKSEMYIPSVVFEMIEEQKATVKVLQANSPWFGVTYKEDKPIVVDKIKTLIEQGEYPENLWG</sequence>
<organism evidence="2 3">
    <name type="scientific">Draconibacterium aestuarii</name>
    <dbReference type="NCBI Taxonomy" id="2998507"/>
    <lineage>
        <taxon>Bacteria</taxon>
        <taxon>Pseudomonadati</taxon>
        <taxon>Bacteroidota</taxon>
        <taxon>Bacteroidia</taxon>
        <taxon>Marinilabiliales</taxon>
        <taxon>Prolixibacteraceae</taxon>
        <taxon>Draconibacterium</taxon>
    </lineage>
</organism>
<evidence type="ECO:0000313" key="2">
    <source>
        <dbReference type="EMBL" id="MCY1720113.1"/>
    </source>
</evidence>
<dbReference type="EMBL" id="JAPOHD010000013">
    <property type="protein sequence ID" value="MCY1720113.1"/>
    <property type="molecule type" value="Genomic_DNA"/>
</dbReference>
<accession>A0A9X3FCK7</accession>
<dbReference type="SUPFAM" id="SSF53448">
    <property type="entry name" value="Nucleotide-diphospho-sugar transferases"/>
    <property type="match status" value="1"/>
</dbReference>
<dbReference type="Gene3D" id="3.90.550.10">
    <property type="entry name" value="Spore Coat Polysaccharide Biosynthesis Protein SpsA, Chain A"/>
    <property type="match status" value="1"/>
</dbReference>
<protein>
    <submittedName>
        <fullName evidence="2">Sugar phosphate nucleotidyltransferase</fullName>
    </submittedName>
</protein>
<keyword evidence="3" id="KW-1185">Reference proteome</keyword>
<dbReference type="InterPro" id="IPR005835">
    <property type="entry name" value="NTP_transferase_dom"/>
</dbReference>
<feature type="domain" description="Nucleotidyl transferase" evidence="1">
    <location>
        <begin position="6"/>
        <end position="269"/>
    </location>
</feature>
<dbReference type="AlphaFoldDB" id="A0A9X3FCK7"/>